<dbReference type="PANTHER" id="PTHR45033:SF2">
    <property type="entry name" value="ZINC-TYPE ALCOHOL DEHYDROGENASE-LIKE PROTEIN C1773.06C"/>
    <property type="match status" value="1"/>
</dbReference>
<dbReference type="PANTHER" id="PTHR45033">
    <property type="match status" value="1"/>
</dbReference>
<dbReference type="CDD" id="cd08276">
    <property type="entry name" value="MDR7"/>
    <property type="match status" value="1"/>
</dbReference>
<organism evidence="2 3">
    <name type="scientific">Seiridium unicorne</name>
    <dbReference type="NCBI Taxonomy" id="138068"/>
    <lineage>
        <taxon>Eukaryota</taxon>
        <taxon>Fungi</taxon>
        <taxon>Dikarya</taxon>
        <taxon>Ascomycota</taxon>
        <taxon>Pezizomycotina</taxon>
        <taxon>Sordariomycetes</taxon>
        <taxon>Xylariomycetidae</taxon>
        <taxon>Amphisphaeriales</taxon>
        <taxon>Sporocadaceae</taxon>
        <taxon>Seiridium</taxon>
    </lineage>
</organism>
<dbReference type="SUPFAM" id="SSF50129">
    <property type="entry name" value="GroES-like"/>
    <property type="match status" value="1"/>
</dbReference>
<dbReference type="SUPFAM" id="SSF51735">
    <property type="entry name" value="NAD(P)-binding Rossmann-fold domains"/>
    <property type="match status" value="1"/>
</dbReference>
<dbReference type="Gene3D" id="3.90.180.10">
    <property type="entry name" value="Medium-chain alcohol dehydrogenases, catalytic domain"/>
    <property type="match status" value="1"/>
</dbReference>
<dbReference type="SMART" id="SM00829">
    <property type="entry name" value="PKS_ER"/>
    <property type="match status" value="1"/>
</dbReference>
<gene>
    <name evidence="2" type="ORF">SUNI508_07662</name>
</gene>
<dbReference type="Gene3D" id="3.40.50.720">
    <property type="entry name" value="NAD(P)-binding Rossmann-like Domain"/>
    <property type="match status" value="1"/>
</dbReference>
<protein>
    <recommendedName>
        <fullName evidence="1">Enoyl reductase (ER) domain-containing protein</fullName>
    </recommendedName>
</protein>
<dbReference type="Pfam" id="PF00107">
    <property type="entry name" value="ADH_zinc_N"/>
    <property type="match status" value="1"/>
</dbReference>
<feature type="domain" description="Enoyl reductase (ER)" evidence="1">
    <location>
        <begin position="17"/>
        <end position="343"/>
    </location>
</feature>
<accession>A0ABR2UX86</accession>
<evidence type="ECO:0000313" key="3">
    <source>
        <dbReference type="Proteomes" id="UP001408356"/>
    </source>
</evidence>
<evidence type="ECO:0000259" key="1">
    <source>
        <dbReference type="SMART" id="SM00829"/>
    </source>
</evidence>
<dbReference type="InterPro" id="IPR020843">
    <property type="entry name" value="ER"/>
</dbReference>
<dbReference type="Proteomes" id="UP001408356">
    <property type="component" value="Unassembled WGS sequence"/>
</dbReference>
<dbReference type="Pfam" id="PF08240">
    <property type="entry name" value="ADH_N"/>
    <property type="match status" value="1"/>
</dbReference>
<dbReference type="InterPro" id="IPR013149">
    <property type="entry name" value="ADH-like_C"/>
</dbReference>
<reference evidence="2 3" key="1">
    <citation type="journal article" date="2024" name="J. Plant Pathol.">
        <title>Sequence and assembly of the genome of Seiridium unicorne, isolate CBS 538.82, causal agent of cypress canker disease.</title>
        <authorList>
            <person name="Scali E."/>
            <person name="Rocca G.D."/>
            <person name="Danti R."/>
            <person name="Garbelotto M."/>
            <person name="Barberini S."/>
            <person name="Baroncelli R."/>
            <person name="Emiliani G."/>
        </authorList>
    </citation>
    <scope>NUCLEOTIDE SEQUENCE [LARGE SCALE GENOMIC DNA]</scope>
    <source>
        <strain evidence="2 3">BM-138-508</strain>
    </source>
</reference>
<dbReference type="InterPro" id="IPR036291">
    <property type="entry name" value="NAD(P)-bd_dom_sf"/>
</dbReference>
<dbReference type="EMBL" id="JARVKF010000342">
    <property type="protein sequence ID" value="KAK9418890.1"/>
    <property type="molecule type" value="Genomic_DNA"/>
</dbReference>
<name>A0ABR2UX86_9PEZI</name>
<dbReference type="InterPro" id="IPR011032">
    <property type="entry name" value="GroES-like_sf"/>
</dbReference>
<dbReference type="InterPro" id="IPR013154">
    <property type="entry name" value="ADH-like_N"/>
</dbReference>
<proteinExistence type="predicted"/>
<sequence length="388" mass="41707">MAAPSTIKQWVIKGTENDFDGLKYEDASVPKVGDNEVLVKLHAASLNYRDLIIPKGMYPFPTKFPVVGGSDGAGEIVEVGPKVQQWKKGDKVVTLFNQGHQFGPVTTAAAGTGLGGVLDGTLRQYGVFNENGLVRAPKNLSHIEASTLTCAALTSWNALYGLKPLKPGDTVLVQGTGGVSIFALQFATAAGANVIATTSSKDKVETLKKLGAHHVINYKEDQNWGKTAKSLTHNEQGVDHIIEVGGAGTLEQSLAAIRFEGVISIIGFLGGAKPKSTILECLNNICTTRGVYVGSKALMEDMVAAIEANDIHPVVDKNVFTLDKTRDAYEYMWKQSHFGKVAIKIEIQEVADKNDGGGLRTLNGVASEMVDVPDEAFILKLGWRRYEH</sequence>
<comment type="caution">
    <text evidence="2">The sequence shown here is derived from an EMBL/GenBank/DDBJ whole genome shotgun (WGS) entry which is preliminary data.</text>
</comment>
<dbReference type="InterPro" id="IPR052711">
    <property type="entry name" value="Zinc_ADH-like"/>
</dbReference>
<keyword evidence="3" id="KW-1185">Reference proteome</keyword>
<evidence type="ECO:0000313" key="2">
    <source>
        <dbReference type="EMBL" id="KAK9418890.1"/>
    </source>
</evidence>